<evidence type="ECO:0000256" key="1">
    <source>
        <dbReference type="SAM" id="Phobius"/>
    </source>
</evidence>
<feature type="transmembrane region" description="Helical" evidence="1">
    <location>
        <begin position="41"/>
        <end position="59"/>
    </location>
</feature>
<name>A0A0X8G557_9FLAO</name>
<dbReference type="EMBL" id="CP013355">
    <property type="protein sequence ID" value="AMC10258.1"/>
    <property type="molecule type" value="Genomic_DNA"/>
</dbReference>
<keyword evidence="1" id="KW-0472">Membrane</keyword>
<keyword evidence="1" id="KW-1133">Transmembrane helix</keyword>
<evidence type="ECO:0000313" key="2">
    <source>
        <dbReference type="EMBL" id="AMC10258.1"/>
    </source>
</evidence>
<proteinExistence type="predicted"/>
<organism evidence="2 3">
    <name type="scientific">Lutibacter profundi</name>
    <dbReference type="NCBI Taxonomy" id="1622118"/>
    <lineage>
        <taxon>Bacteria</taxon>
        <taxon>Pseudomonadati</taxon>
        <taxon>Bacteroidota</taxon>
        <taxon>Flavobacteriia</taxon>
        <taxon>Flavobacteriales</taxon>
        <taxon>Flavobacteriaceae</taxon>
        <taxon>Lutibacter</taxon>
    </lineage>
</organism>
<gene>
    <name evidence="2" type="ORF">Lupro_02865</name>
</gene>
<reference evidence="2 3" key="2">
    <citation type="journal article" date="2016" name="Int. J. Syst. Evol. Microbiol.">
        <title>Lutibacter profundi sp. nov., isolated from a deep-sea hydrothermal system on the Arctic Mid-Ocean Ridge and emended description of the genus Lutibacter.</title>
        <authorList>
            <person name="Le Moine Bauer S."/>
            <person name="Roalkvam I."/>
            <person name="Steen I.H."/>
            <person name="Dahle H."/>
        </authorList>
    </citation>
    <scope>NUCLEOTIDE SEQUENCE [LARGE SCALE GENOMIC DNA]</scope>
    <source>
        <strain evidence="2 3">LP1</strain>
    </source>
</reference>
<evidence type="ECO:0000313" key="3">
    <source>
        <dbReference type="Proteomes" id="UP000059672"/>
    </source>
</evidence>
<dbReference type="RefSeq" id="WP_068206106.1">
    <property type="nucleotide sequence ID" value="NZ_CP013355.1"/>
</dbReference>
<dbReference type="AlphaFoldDB" id="A0A0X8G557"/>
<sequence length="67" mass="7940">MTNKDFFKREHWSLKILYILGIIAFIIHLSDMGLGNKDYKILPVIAYSSMTIFFFRLALAQRREKSK</sequence>
<accession>A0A0X8G557</accession>
<dbReference type="KEGG" id="lut:Lupro_02865"/>
<feature type="transmembrane region" description="Helical" evidence="1">
    <location>
        <begin position="12"/>
        <end position="29"/>
    </location>
</feature>
<protein>
    <submittedName>
        <fullName evidence="2">Uncharacterized protein</fullName>
    </submittedName>
</protein>
<keyword evidence="3" id="KW-1185">Reference proteome</keyword>
<keyword evidence="1" id="KW-0812">Transmembrane</keyword>
<reference evidence="3" key="1">
    <citation type="submission" date="2015-12" db="EMBL/GenBank/DDBJ databases">
        <title>Complete genome sequence of Lutibacter profundus strain LP1.</title>
        <authorList>
            <person name="Wissuwa J."/>
            <person name="Le Moine Bauer S."/>
            <person name="Stokke R."/>
            <person name="Dahle H."/>
            <person name="Steen I.H."/>
        </authorList>
    </citation>
    <scope>NUCLEOTIDE SEQUENCE [LARGE SCALE GENOMIC DNA]</scope>
    <source>
        <strain evidence="3">LP1</strain>
    </source>
</reference>
<dbReference type="Proteomes" id="UP000059672">
    <property type="component" value="Chromosome"/>
</dbReference>